<dbReference type="EMBL" id="GU474924">
    <property type="protein sequence ID" value="ADI19536.1"/>
    <property type="molecule type" value="Genomic_DNA"/>
</dbReference>
<proteinExistence type="predicted"/>
<protein>
    <submittedName>
        <fullName evidence="2">Uncharacterized protein</fullName>
    </submittedName>
</protein>
<keyword evidence="1" id="KW-0732">Signal</keyword>
<sequence length="158" mass="18549">MPRFCLTTILLCIMQSMFLFGQEIPDLEGVYERVSLINLTTGQALDPTQRGLLMMAHGYYSMMTIKPDRPMLEQGKRPEDLPKDDQIIFLQEWLKLNAHTGPYEVEGDTLIWHRDLSENPREVGTVSRLPYQLENNLLVIHFNLSNGSRWEWTWRKIR</sequence>
<reference evidence="2" key="1">
    <citation type="journal article" date="2011" name="Environ. Microbiol.">
        <title>Time-series analyses of Monterey Bay coastal microbial picoplankton using a 'genome proxy' microarray.</title>
        <authorList>
            <person name="Rich V.I."/>
            <person name="Pham V.D."/>
            <person name="Eppley J."/>
            <person name="Shi Y."/>
            <person name="DeLong E.F."/>
        </authorList>
    </citation>
    <scope>NUCLEOTIDE SEQUENCE</scope>
</reference>
<accession>E0XYP5</accession>
<feature type="signal peptide" evidence="1">
    <location>
        <begin position="1"/>
        <end position="21"/>
    </location>
</feature>
<evidence type="ECO:0000256" key="1">
    <source>
        <dbReference type="SAM" id="SignalP"/>
    </source>
</evidence>
<evidence type="ECO:0000313" key="2">
    <source>
        <dbReference type="EMBL" id="ADI19536.1"/>
    </source>
</evidence>
<name>E0XYP5_9CHLR</name>
<feature type="chain" id="PRO_5003143215" evidence="1">
    <location>
        <begin position="22"/>
        <end position="158"/>
    </location>
</feature>
<organism evidence="2">
    <name type="scientific">uncultured Chloroflexi bacterium HF0770_09E03</name>
    <dbReference type="NCBI Taxonomy" id="710738"/>
    <lineage>
        <taxon>Bacteria</taxon>
        <taxon>Bacillati</taxon>
        <taxon>Chloroflexota</taxon>
        <taxon>environmental samples</taxon>
    </lineage>
</organism>
<dbReference type="AlphaFoldDB" id="E0XYP5"/>